<evidence type="ECO:0000313" key="2">
    <source>
        <dbReference type="Proteomes" id="UP000379480"/>
    </source>
</evidence>
<evidence type="ECO:0000313" key="1">
    <source>
        <dbReference type="EMBL" id="VVN71090.1"/>
    </source>
</evidence>
<gene>
    <name evidence="1" type="ORF">PS723_00409</name>
</gene>
<protein>
    <submittedName>
        <fullName evidence="1">Uncharacterized protein</fullName>
    </submittedName>
</protein>
<proteinExistence type="predicted"/>
<dbReference type="Proteomes" id="UP000379480">
    <property type="component" value="Unassembled WGS sequence"/>
</dbReference>
<name>A0A5E6ZWZ6_PSEFL</name>
<dbReference type="AlphaFoldDB" id="A0A5E6ZWZ6"/>
<sequence>MTIVIIARTAVMVAAVASIPDGFPGMVATLPLANTIPGGATGMTSATAITATVTTPITAAIATTVATTTTTTTTTTATTVAGLSRGDER</sequence>
<accession>A0A5E6ZWZ6</accession>
<reference evidence="1 2" key="1">
    <citation type="submission" date="2019-09" db="EMBL/GenBank/DDBJ databases">
        <authorList>
            <person name="Chandra G."/>
            <person name="Truman W A."/>
        </authorList>
    </citation>
    <scope>NUCLEOTIDE SEQUENCE [LARGE SCALE GENOMIC DNA]</scope>
    <source>
        <strain evidence="1">PS723</strain>
    </source>
</reference>
<organism evidence="1 2">
    <name type="scientific">Pseudomonas fluorescens</name>
    <dbReference type="NCBI Taxonomy" id="294"/>
    <lineage>
        <taxon>Bacteria</taxon>
        <taxon>Pseudomonadati</taxon>
        <taxon>Pseudomonadota</taxon>
        <taxon>Gammaproteobacteria</taxon>
        <taxon>Pseudomonadales</taxon>
        <taxon>Pseudomonadaceae</taxon>
        <taxon>Pseudomonas</taxon>
    </lineage>
</organism>
<dbReference type="EMBL" id="CABVHY010000002">
    <property type="protein sequence ID" value="VVN71090.1"/>
    <property type="molecule type" value="Genomic_DNA"/>
</dbReference>